<gene>
    <name evidence="5" type="ORF">RZN05_04440</name>
</gene>
<evidence type="ECO:0000259" key="4">
    <source>
        <dbReference type="PROSITE" id="PS01124"/>
    </source>
</evidence>
<evidence type="ECO:0000313" key="5">
    <source>
        <dbReference type="EMBL" id="MDV3456222.1"/>
    </source>
</evidence>
<dbReference type="PRINTS" id="PR00032">
    <property type="entry name" value="HTHARAC"/>
</dbReference>
<dbReference type="InterPro" id="IPR009057">
    <property type="entry name" value="Homeodomain-like_sf"/>
</dbReference>
<dbReference type="PROSITE" id="PS00041">
    <property type="entry name" value="HTH_ARAC_FAMILY_1"/>
    <property type="match status" value="1"/>
</dbReference>
<accession>A0ABU3Y587</accession>
<evidence type="ECO:0000256" key="2">
    <source>
        <dbReference type="ARBA" id="ARBA00023125"/>
    </source>
</evidence>
<keyword evidence="3" id="KW-0804">Transcription</keyword>
<name>A0ABU3Y587_9SPHN</name>
<dbReference type="SMART" id="SM00342">
    <property type="entry name" value="HTH_ARAC"/>
    <property type="match status" value="1"/>
</dbReference>
<sequence>MTDTALANRTEPWLSLHIPRDNSARQGESEIAILASTLAAHQRLKGRMTLCSWDAGWRSALLRAYDEPIEVEDLTTAPTADQLVVLVTRGSCNIEGHYGGKWHGARYRVGDIGMTAPGEEARLRWRGEEAHSTLQLHLPADMIAAVAAEFVGGTKRGFQLPNALRREDPVVRNVIQAMGHAARANFPDLYADTAAHFLAAHILLHHAALPHVHPAGNEDSRLAAVDAYLHENLSSQISLDALAAVAGLSKFHLLRMFKRKFGEPPLRHLTRLRVEAAKRRLTLSSASITEISFACGYDNPSHFAAAFRRLTGVSPAQYRRQAR</sequence>
<dbReference type="PANTHER" id="PTHR46796:SF6">
    <property type="entry name" value="ARAC SUBFAMILY"/>
    <property type="match status" value="1"/>
</dbReference>
<keyword evidence="6" id="KW-1185">Reference proteome</keyword>
<dbReference type="InterPro" id="IPR020449">
    <property type="entry name" value="Tscrpt_reg_AraC-type_HTH"/>
</dbReference>
<comment type="caution">
    <text evidence="5">The sequence shown here is derived from an EMBL/GenBank/DDBJ whole genome shotgun (WGS) entry which is preliminary data.</text>
</comment>
<feature type="domain" description="HTH araC/xylS-type" evidence="4">
    <location>
        <begin position="223"/>
        <end position="321"/>
    </location>
</feature>
<dbReference type="Proteomes" id="UP001273531">
    <property type="component" value="Unassembled WGS sequence"/>
</dbReference>
<reference evidence="5 6" key="1">
    <citation type="submission" date="2023-10" db="EMBL/GenBank/DDBJ databases">
        <title>Sphingomonas sp. HF-S4 16S ribosomal RNA gene Genome sequencing and assembly.</title>
        <authorList>
            <person name="Lee H."/>
        </authorList>
    </citation>
    <scope>NUCLEOTIDE SEQUENCE [LARGE SCALE GENOMIC DNA]</scope>
    <source>
        <strain evidence="5 6">HF-S4</strain>
    </source>
</reference>
<dbReference type="PROSITE" id="PS01124">
    <property type="entry name" value="HTH_ARAC_FAMILY_2"/>
    <property type="match status" value="1"/>
</dbReference>
<protein>
    <submittedName>
        <fullName evidence="5">AraC family transcriptional regulator</fullName>
    </submittedName>
</protein>
<keyword evidence="2" id="KW-0238">DNA-binding</keyword>
<dbReference type="SUPFAM" id="SSF46689">
    <property type="entry name" value="Homeodomain-like"/>
    <property type="match status" value="2"/>
</dbReference>
<dbReference type="Pfam" id="PF12833">
    <property type="entry name" value="HTH_18"/>
    <property type="match status" value="1"/>
</dbReference>
<organism evidence="5 6">
    <name type="scientific">Sphingomonas agrestis</name>
    <dbReference type="NCBI Taxonomy" id="3080540"/>
    <lineage>
        <taxon>Bacteria</taxon>
        <taxon>Pseudomonadati</taxon>
        <taxon>Pseudomonadota</taxon>
        <taxon>Alphaproteobacteria</taxon>
        <taxon>Sphingomonadales</taxon>
        <taxon>Sphingomonadaceae</taxon>
        <taxon>Sphingomonas</taxon>
    </lineage>
</organism>
<proteinExistence type="predicted"/>
<evidence type="ECO:0000256" key="1">
    <source>
        <dbReference type="ARBA" id="ARBA00023015"/>
    </source>
</evidence>
<keyword evidence="1" id="KW-0805">Transcription regulation</keyword>
<dbReference type="InterPro" id="IPR018060">
    <property type="entry name" value="HTH_AraC"/>
</dbReference>
<evidence type="ECO:0000313" key="6">
    <source>
        <dbReference type="Proteomes" id="UP001273531"/>
    </source>
</evidence>
<dbReference type="InterPro" id="IPR050204">
    <property type="entry name" value="AraC_XylS_family_regulators"/>
</dbReference>
<dbReference type="Gene3D" id="1.10.10.60">
    <property type="entry name" value="Homeodomain-like"/>
    <property type="match status" value="2"/>
</dbReference>
<dbReference type="RefSeq" id="WP_317225416.1">
    <property type="nucleotide sequence ID" value="NZ_JAWJEJ010000001.1"/>
</dbReference>
<dbReference type="PANTHER" id="PTHR46796">
    <property type="entry name" value="HTH-TYPE TRANSCRIPTIONAL ACTIVATOR RHAS-RELATED"/>
    <property type="match status" value="1"/>
</dbReference>
<dbReference type="InterPro" id="IPR018062">
    <property type="entry name" value="HTH_AraC-typ_CS"/>
</dbReference>
<dbReference type="EMBL" id="JAWJEJ010000001">
    <property type="protein sequence ID" value="MDV3456222.1"/>
    <property type="molecule type" value="Genomic_DNA"/>
</dbReference>
<evidence type="ECO:0000256" key="3">
    <source>
        <dbReference type="ARBA" id="ARBA00023163"/>
    </source>
</evidence>